<evidence type="ECO:0000259" key="4">
    <source>
        <dbReference type="SMART" id="SM00822"/>
    </source>
</evidence>
<dbReference type="EMBL" id="CP041238">
    <property type="protein sequence ID" value="QLL62624.1"/>
    <property type="molecule type" value="Genomic_DNA"/>
</dbReference>
<organism evidence="5 6">
    <name type="scientific">Sinorhizobium mexicanum</name>
    <dbReference type="NCBI Taxonomy" id="375549"/>
    <lineage>
        <taxon>Bacteria</taxon>
        <taxon>Pseudomonadati</taxon>
        <taxon>Pseudomonadota</taxon>
        <taxon>Alphaproteobacteria</taxon>
        <taxon>Hyphomicrobiales</taxon>
        <taxon>Rhizobiaceae</taxon>
        <taxon>Sinorhizobium/Ensifer group</taxon>
        <taxon>Sinorhizobium</taxon>
    </lineage>
</organism>
<keyword evidence="2" id="KW-0560">Oxidoreductase</keyword>
<name>A0A859QFS6_9HYPH</name>
<dbReference type="PRINTS" id="PR00081">
    <property type="entry name" value="GDHRDH"/>
</dbReference>
<dbReference type="Gene3D" id="3.40.50.720">
    <property type="entry name" value="NAD(P)-binding Rossmann-like Domain"/>
    <property type="match status" value="1"/>
</dbReference>
<gene>
    <name evidence="5" type="ORF">FKV68_14835</name>
</gene>
<reference evidence="5 6" key="1">
    <citation type="submission" date="2019-06" db="EMBL/GenBank/DDBJ databases">
        <title>Complete genome sequence of Ensifer mexicanus ITTG R7 isolated from nodules of Acacia angustissima (Mill.) Kuntze.</title>
        <authorList>
            <person name="Rincon-Rosales R."/>
            <person name="Rogel M.A."/>
            <person name="Guerrero G."/>
            <person name="Rincon-Molina C.I."/>
            <person name="Lopez-Lopez A."/>
            <person name="Martinez-Romero E."/>
        </authorList>
    </citation>
    <scope>NUCLEOTIDE SEQUENCE [LARGE SCALE GENOMIC DNA]</scope>
    <source>
        <strain evidence="5 6">ITTG R7</strain>
    </source>
</reference>
<dbReference type="AlphaFoldDB" id="A0A859QFS6"/>
<dbReference type="InterPro" id="IPR036291">
    <property type="entry name" value="NAD(P)-bd_dom_sf"/>
</dbReference>
<evidence type="ECO:0000256" key="1">
    <source>
        <dbReference type="ARBA" id="ARBA00006484"/>
    </source>
</evidence>
<dbReference type="FunFam" id="3.40.50.720:FF:000084">
    <property type="entry name" value="Short-chain dehydrogenase reductase"/>
    <property type="match status" value="1"/>
</dbReference>
<keyword evidence="6" id="KW-1185">Reference proteome</keyword>
<evidence type="ECO:0000256" key="2">
    <source>
        <dbReference type="ARBA" id="ARBA00023002"/>
    </source>
</evidence>
<accession>A0A859QFS6</accession>
<dbReference type="InterPro" id="IPR020904">
    <property type="entry name" value="Sc_DH/Rdtase_CS"/>
</dbReference>
<dbReference type="PANTHER" id="PTHR24321:SF8">
    <property type="entry name" value="ESTRADIOL 17-BETA-DEHYDROGENASE 8-RELATED"/>
    <property type="match status" value="1"/>
</dbReference>
<dbReference type="PANTHER" id="PTHR24321">
    <property type="entry name" value="DEHYDROGENASES, SHORT CHAIN"/>
    <property type="match status" value="1"/>
</dbReference>
<dbReference type="PROSITE" id="PS00061">
    <property type="entry name" value="ADH_SHORT"/>
    <property type="match status" value="1"/>
</dbReference>
<dbReference type="SMART" id="SM00822">
    <property type="entry name" value="PKS_KR"/>
    <property type="match status" value="1"/>
</dbReference>
<evidence type="ECO:0000313" key="5">
    <source>
        <dbReference type="EMBL" id="QLL62624.1"/>
    </source>
</evidence>
<dbReference type="KEGG" id="emx:FKV68_14835"/>
<dbReference type="PRINTS" id="PR00080">
    <property type="entry name" value="SDRFAMILY"/>
</dbReference>
<dbReference type="Pfam" id="PF13561">
    <property type="entry name" value="adh_short_C2"/>
    <property type="match status" value="1"/>
</dbReference>
<dbReference type="InterPro" id="IPR002347">
    <property type="entry name" value="SDR_fam"/>
</dbReference>
<dbReference type="Proteomes" id="UP000510721">
    <property type="component" value="Chromosome"/>
</dbReference>
<protein>
    <submittedName>
        <fullName evidence="5">SDR family oxidoreductase</fullName>
    </submittedName>
</protein>
<dbReference type="InterPro" id="IPR057326">
    <property type="entry name" value="KR_dom"/>
</dbReference>
<evidence type="ECO:0000313" key="6">
    <source>
        <dbReference type="Proteomes" id="UP000510721"/>
    </source>
</evidence>
<evidence type="ECO:0000256" key="3">
    <source>
        <dbReference type="ARBA" id="ARBA00023027"/>
    </source>
</evidence>
<comment type="similarity">
    <text evidence="1">Belongs to the short-chain dehydrogenases/reductases (SDR) family.</text>
</comment>
<dbReference type="CDD" id="cd05233">
    <property type="entry name" value="SDR_c"/>
    <property type="match status" value="1"/>
</dbReference>
<dbReference type="GO" id="GO:0016491">
    <property type="term" value="F:oxidoreductase activity"/>
    <property type="evidence" value="ECO:0007669"/>
    <property type="project" value="UniProtKB-KW"/>
</dbReference>
<dbReference type="RefSeq" id="WP_180938518.1">
    <property type="nucleotide sequence ID" value="NZ_CP041238.1"/>
</dbReference>
<feature type="domain" description="Ketoreductase" evidence="4">
    <location>
        <begin position="6"/>
        <end position="194"/>
    </location>
</feature>
<keyword evidence="3" id="KW-0520">NAD</keyword>
<sequence length="250" mass="26311">MKLIDQVAVVTGAGRNIGEATAKLLAKEGASIAVTDIDAARAGRVADEIRAAGGTAEVFLANVADEEGVISLVRSVTEHFGKVDILVNNVAISDNKHILDVTKEEWDRVIAVTLTGTFLMSKYFAQQMVAQGHGGNIVNVGSTSGFYGRPRAVAYTAAKAGVTNLSRSLAIQLAKHKIRVNCVVPNKIGSPVGKDTFDPTRPVVNLRDRPGVPDDLARAILFLVSPDSDFIDGTTLFVDGGVSALMPGSE</sequence>
<proteinExistence type="inferred from homology"/>
<dbReference type="SUPFAM" id="SSF51735">
    <property type="entry name" value="NAD(P)-binding Rossmann-fold domains"/>
    <property type="match status" value="1"/>
</dbReference>